<evidence type="ECO:0000313" key="2">
    <source>
        <dbReference type="EMBL" id="CAG9801165.1"/>
    </source>
</evidence>
<feature type="signal peptide" evidence="1">
    <location>
        <begin position="1"/>
        <end position="23"/>
    </location>
</feature>
<proteinExistence type="predicted"/>
<dbReference type="EMBL" id="OU895877">
    <property type="protein sequence ID" value="CAG9801165.1"/>
    <property type="molecule type" value="Genomic_DNA"/>
</dbReference>
<sequence length="141" mass="15626">MNSRTIITLTTLLLLWNIDLISCEEPSFECLAAYSKSRGLNEPEFNHVTYDSSQPQCVAALRQFTDKIRSDIIEKMSEISTDPSQTRCINAKFTSDDTFVNNIIKGEALASLGDKEKSEKLSAVESFAEEFITSAISSCLG</sequence>
<accession>A0A9N9RQM5</accession>
<feature type="chain" id="PRO_5040123379" evidence="1">
    <location>
        <begin position="24"/>
        <end position="141"/>
    </location>
</feature>
<dbReference type="Proteomes" id="UP001153620">
    <property type="component" value="Chromosome 1"/>
</dbReference>
<keyword evidence="1" id="KW-0732">Signal</keyword>
<gene>
    <name evidence="2" type="ORF">CHIRRI_LOCUS4099</name>
</gene>
<evidence type="ECO:0000313" key="3">
    <source>
        <dbReference type="Proteomes" id="UP001153620"/>
    </source>
</evidence>
<organism evidence="2 3">
    <name type="scientific">Chironomus riparius</name>
    <dbReference type="NCBI Taxonomy" id="315576"/>
    <lineage>
        <taxon>Eukaryota</taxon>
        <taxon>Metazoa</taxon>
        <taxon>Ecdysozoa</taxon>
        <taxon>Arthropoda</taxon>
        <taxon>Hexapoda</taxon>
        <taxon>Insecta</taxon>
        <taxon>Pterygota</taxon>
        <taxon>Neoptera</taxon>
        <taxon>Endopterygota</taxon>
        <taxon>Diptera</taxon>
        <taxon>Nematocera</taxon>
        <taxon>Chironomoidea</taxon>
        <taxon>Chironomidae</taxon>
        <taxon>Chironominae</taxon>
        <taxon>Chironomus</taxon>
    </lineage>
</organism>
<reference evidence="2" key="2">
    <citation type="submission" date="2022-10" db="EMBL/GenBank/DDBJ databases">
        <authorList>
            <consortium name="ENA_rothamsted_submissions"/>
            <consortium name="culmorum"/>
            <person name="King R."/>
        </authorList>
    </citation>
    <scope>NUCLEOTIDE SEQUENCE</scope>
</reference>
<dbReference type="AlphaFoldDB" id="A0A9N9RQM5"/>
<reference evidence="2" key="1">
    <citation type="submission" date="2022-01" db="EMBL/GenBank/DDBJ databases">
        <authorList>
            <person name="King R."/>
        </authorList>
    </citation>
    <scope>NUCLEOTIDE SEQUENCE</scope>
</reference>
<protein>
    <submittedName>
        <fullName evidence="2">Uncharacterized protein</fullName>
    </submittedName>
</protein>
<dbReference type="OrthoDB" id="10344685at2759"/>
<evidence type="ECO:0000256" key="1">
    <source>
        <dbReference type="SAM" id="SignalP"/>
    </source>
</evidence>
<keyword evidence="3" id="KW-1185">Reference proteome</keyword>
<name>A0A9N9RQM5_9DIPT</name>